<comment type="caution">
    <text evidence="1">The sequence shown here is derived from an EMBL/GenBank/DDBJ whole genome shotgun (WGS) entry which is preliminary data.</text>
</comment>
<protein>
    <recommendedName>
        <fullName evidence="3">Reverse transcriptase zinc-binding domain-containing protein</fullName>
    </recommendedName>
</protein>
<accession>A0AAD8ISG5</accession>
<reference evidence="1" key="1">
    <citation type="submission" date="2023-02" db="EMBL/GenBank/DDBJ databases">
        <title>Genome of toxic invasive species Heracleum sosnowskyi carries increased number of genes despite the absence of recent whole-genome duplications.</title>
        <authorList>
            <person name="Schelkunov M."/>
            <person name="Shtratnikova V."/>
            <person name="Makarenko M."/>
            <person name="Klepikova A."/>
            <person name="Omelchenko D."/>
            <person name="Novikova G."/>
            <person name="Obukhova E."/>
            <person name="Bogdanov V."/>
            <person name="Penin A."/>
            <person name="Logacheva M."/>
        </authorList>
    </citation>
    <scope>NUCLEOTIDE SEQUENCE</scope>
    <source>
        <strain evidence="1">Hsosn_3</strain>
        <tissue evidence="1">Leaf</tissue>
    </source>
</reference>
<name>A0AAD8ISG5_9APIA</name>
<evidence type="ECO:0008006" key="3">
    <source>
        <dbReference type="Google" id="ProtNLM"/>
    </source>
</evidence>
<keyword evidence="2" id="KW-1185">Reference proteome</keyword>
<evidence type="ECO:0000313" key="1">
    <source>
        <dbReference type="EMBL" id="KAK1390861.1"/>
    </source>
</evidence>
<sequence length="102" mass="11731">MCPTCQEEEETIVHSLVYCQYARQCWSILLPGTQFIEALDFHSWLTTTFDTVDMRKFAEIVTLCVSICYCSLRSNFSQLQFNRFFLVLVKVLGIKAVFLSGG</sequence>
<evidence type="ECO:0000313" key="2">
    <source>
        <dbReference type="Proteomes" id="UP001237642"/>
    </source>
</evidence>
<dbReference type="AlphaFoldDB" id="A0AAD8ISG5"/>
<organism evidence="1 2">
    <name type="scientific">Heracleum sosnowskyi</name>
    <dbReference type="NCBI Taxonomy" id="360622"/>
    <lineage>
        <taxon>Eukaryota</taxon>
        <taxon>Viridiplantae</taxon>
        <taxon>Streptophyta</taxon>
        <taxon>Embryophyta</taxon>
        <taxon>Tracheophyta</taxon>
        <taxon>Spermatophyta</taxon>
        <taxon>Magnoliopsida</taxon>
        <taxon>eudicotyledons</taxon>
        <taxon>Gunneridae</taxon>
        <taxon>Pentapetalae</taxon>
        <taxon>asterids</taxon>
        <taxon>campanulids</taxon>
        <taxon>Apiales</taxon>
        <taxon>Apiaceae</taxon>
        <taxon>Apioideae</taxon>
        <taxon>apioid superclade</taxon>
        <taxon>Tordylieae</taxon>
        <taxon>Tordyliinae</taxon>
        <taxon>Heracleum</taxon>
    </lineage>
</organism>
<reference evidence="1" key="2">
    <citation type="submission" date="2023-05" db="EMBL/GenBank/DDBJ databases">
        <authorList>
            <person name="Schelkunov M.I."/>
        </authorList>
    </citation>
    <scope>NUCLEOTIDE SEQUENCE</scope>
    <source>
        <strain evidence="1">Hsosn_3</strain>
        <tissue evidence="1">Leaf</tissue>
    </source>
</reference>
<dbReference type="Proteomes" id="UP001237642">
    <property type="component" value="Unassembled WGS sequence"/>
</dbReference>
<gene>
    <name evidence="1" type="ORF">POM88_019039</name>
</gene>
<dbReference type="EMBL" id="JAUIZM010000004">
    <property type="protein sequence ID" value="KAK1390861.1"/>
    <property type="molecule type" value="Genomic_DNA"/>
</dbReference>
<proteinExistence type="predicted"/>